<accession>A0ABX1Z5L4</accession>
<dbReference type="Proteomes" id="UP000658690">
    <property type="component" value="Unassembled WGS sequence"/>
</dbReference>
<organism evidence="1 2">
    <name type="scientific">Paenibacillus germinis</name>
    <dbReference type="NCBI Taxonomy" id="2654979"/>
    <lineage>
        <taxon>Bacteria</taxon>
        <taxon>Bacillati</taxon>
        <taxon>Bacillota</taxon>
        <taxon>Bacilli</taxon>
        <taxon>Bacillales</taxon>
        <taxon>Paenibacillaceae</taxon>
        <taxon>Paenibacillus</taxon>
    </lineage>
</organism>
<gene>
    <name evidence="1" type="ORF">GC102_23415</name>
</gene>
<evidence type="ECO:0000313" key="2">
    <source>
        <dbReference type="Proteomes" id="UP000658690"/>
    </source>
</evidence>
<dbReference type="Gene3D" id="3.30.460.40">
    <property type="match status" value="1"/>
</dbReference>
<dbReference type="InterPro" id="IPR019646">
    <property type="entry name" value="Aminoglyc_AdlTrfase"/>
</dbReference>
<evidence type="ECO:0008006" key="3">
    <source>
        <dbReference type="Google" id="ProtNLM"/>
    </source>
</evidence>
<keyword evidence="2" id="KW-1185">Reference proteome</keyword>
<reference evidence="1 2" key="1">
    <citation type="submission" date="2019-10" db="EMBL/GenBank/DDBJ databases">
        <title>Description of Paenibacillus choica sp. nov.</title>
        <authorList>
            <person name="Carlier A."/>
            <person name="Qi S."/>
        </authorList>
    </citation>
    <scope>NUCLEOTIDE SEQUENCE [LARGE SCALE GENOMIC DNA]</scope>
    <source>
        <strain evidence="1 2">LMG 31460</strain>
    </source>
</reference>
<dbReference type="RefSeq" id="WP_171691666.1">
    <property type="nucleotide sequence ID" value="NZ_WHOC01000131.1"/>
</dbReference>
<proteinExistence type="predicted"/>
<protein>
    <recommendedName>
        <fullName evidence="3">Aminoglycoside-2''-adenylyltransferase</fullName>
    </recommendedName>
</protein>
<dbReference type="EMBL" id="WHOC01000131">
    <property type="protein sequence ID" value="NOU88675.1"/>
    <property type="molecule type" value="Genomic_DNA"/>
</dbReference>
<name>A0ABX1Z5L4_9BACL</name>
<dbReference type="Pfam" id="PF10706">
    <property type="entry name" value="Aminoglyc_resit"/>
    <property type="match status" value="1"/>
</dbReference>
<comment type="caution">
    <text evidence="1">The sequence shown here is derived from an EMBL/GenBank/DDBJ whole genome shotgun (WGS) entry which is preliminary data.</text>
</comment>
<sequence>MNEMKGFQKPWFIAGGWVVDIALGRVARQHDDIDICIYREDVKEALRYFEGWDIKVAVPGENRLVDYVQLNDLSLPRYCLHLFREKDFIEVLLTERKENDVLFRKNKEITMSITDFALKDCDGRPYVNPVWQLLYKSSNPRDKDNDDFISCLPIMTDQQKKWLAKGLRIMKPESEWIQRLSS</sequence>
<evidence type="ECO:0000313" key="1">
    <source>
        <dbReference type="EMBL" id="NOU88675.1"/>
    </source>
</evidence>